<evidence type="ECO:0000259" key="1">
    <source>
        <dbReference type="Pfam" id="PF01610"/>
    </source>
</evidence>
<dbReference type="Pfam" id="PF14690">
    <property type="entry name" value="Zn_ribbon_ISL3"/>
    <property type="match status" value="1"/>
</dbReference>
<evidence type="ECO:0000259" key="2">
    <source>
        <dbReference type="Pfam" id="PF13542"/>
    </source>
</evidence>
<dbReference type="AlphaFoldDB" id="A0A0F9DNZ1"/>
<evidence type="ECO:0000313" key="4">
    <source>
        <dbReference type="EMBL" id="KKL13663.1"/>
    </source>
</evidence>
<protein>
    <recommendedName>
        <fullName evidence="5">Transposase IS204/IS1001/IS1096/IS1165 DDE domain-containing protein</fullName>
    </recommendedName>
</protein>
<name>A0A0F9DNZ1_9ZZZZ</name>
<reference evidence="4" key="1">
    <citation type="journal article" date="2015" name="Nature">
        <title>Complex archaea that bridge the gap between prokaryotes and eukaryotes.</title>
        <authorList>
            <person name="Spang A."/>
            <person name="Saw J.H."/>
            <person name="Jorgensen S.L."/>
            <person name="Zaremba-Niedzwiedzka K."/>
            <person name="Martijn J."/>
            <person name="Lind A.E."/>
            <person name="van Eijk R."/>
            <person name="Schleper C."/>
            <person name="Guy L."/>
            <person name="Ettema T.J."/>
        </authorList>
    </citation>
    <scope>NUCLEOTIDE SEQUENCE</scope>
</reference>
<dbReference type="InterPro" id="IPR047951">
    <property type="entry name" value="Transpos_ISL3"/>
</dbReference>
<feature type="domain" description="Transposase IS204/IS1001/IS1096/IS1165 zinc-finger" evidence="3">
    <location>
        <begin position="39"/>
        <end position="82"/>
    </location>
</feature>
<evidence type="ECO:0000259" key="3">
    <source>
        <dbReference type="Pfam" id="PF14690"/>
    </source>
</evidence>
<sequence length="404" mass="46683">MSTSLLYHGFGIQGYQYVRTIYRAGKIIFFIKPAPFSLRCPVCDSKRIKRRGTKIRMFRTLPIGSKPVFIQLPIQRVQCLCCNAIRQVKIHFAKWRRTYTHAFERYALSLSKHMTILDVANHLGVSWDLIKEIQKHYLAKKYKSPRLKHVTRIAIDEISIGKGHRYLTVVLDLKSGAVIFVGDGKGVDSLKPFFKRLRYSKAEIKAVAIDMSPSYIAAVLENLPESTIVFDHFHVIKLYNDKLSELRRAIHREAEGPLQKKVLKGTRWLLLKNSYNLNDQKNERERLEEALSLNKPLATAYYLKEDLRQVWIQGCKSDAKIILTDWIKKAQSTGIAMLQKFAKTLAAHTFGILNYYDYRISTGPLEGTNNKIKTLQRQAYGYRDMEFFKLKIHGLHEAKYALVG</sequence>
<dbReference type="PANTHER" id="PTHR33498:SF1">
    <property type="entry name" value="TRANSPOSASE FOR INSERTION SEQUENCE ELEMENT IS1557"/>
    <property type="match status" value="1"/>
</dbReference>
<dbReference type="InterPro" id="IPR032877">
    <property type="entry name" value="Transposase_HTH"/>
</dbReference>
<dbReference type="Pfam" id="PF01610">
    <property type="entry name" value="DDE_Tnp_ISL3"/>
    <property type="match status" value="1"/>
</dbReference>
<feature type="domain" description="Transposase IS204/IS1001/IS1096/IS1165 helix-turn-helix" evidence="2">
    <location>
        <begin position="89"/>
        <end position="137"/>
    </location>
</feature>
<gene>
    <name evidence="4" type="ORF">LCGC14_2523510</name>
</gene>
<dbReference type="Pfam" id="PF13542">
    <property type="entry name" value="HTH_Tnp_ISL3"/>
    <property type="match status" value="1"/>
</dbReference>
<dbReference type="EMBL" id="LAZR01040768">
    <property type="protein sequence ID" value="KKL13663.1"/>
    <property type="molecule type" value="Genomic_DNA"/>
</dbReference>
<accession>A0A0F9DNZ1</accession>
<dbReference type="PANTHER" id="PTHR33498">
    <property type="entry name" value="TRANSPOSASE FOR INSERTION SEQUENCE ELEMENT IS1557"/>
    <property type="match status" value="1"/>
</dbReference>
<dbReference type="InterPro" id="IPR002560">
    <property type="entry name" value="Transposase_DDE"/>
</dbReference>
<proteinExistence type="predicted"/>
<comment type="caution">
    <text evidence="4">The sequence shown here is derived from an EMBL/GenBank/DDBJ whole genome shotgun (WGS) entry which is preliminary data.</text>
</comment>
<organism evidence="4">
    <name type="scientific">marine sediment metagenome</name>
    <dbReference type="NCBI Taxonomy" id="412755"/>
    <lineage>
        <taxon>unclassified sequences</taxon>
        <taxon>metagenomes</taxon>
        <taxon>ecological metagenomes</taxon>
    </lineage>
</organism>
<dbReference type="NCBIfam" id="NF033550">
    <property type="entry name" value="transpos_ISL3"/>
    <property type="match status" value="1"/>
</dbReference>
<dbReference type="InterPro" id="IPR029261">
    <property type="entry name" value="Transposase_Znf"/>
</dbReference>
<feature type="domain" description="Transposase IS204/IS1001/IS1096/IS1165 DDE" evidence="1">
    <location>
        <begin position="153"/>
        <end position="392"/>
    </location>
</feature>
<evidence type="ECO:0008006" key="5">
    <source>
        <dbReference type="Google" id="ProtNLM"/>
    </source>
</evidence>